<keyword evidence="10" id="KW-0479">Metal-binding</keyword>
<comment type="caution">
    <text evidence="17">The sequence shown here is derived from an EMBL/GenBank/DDBJ whole genome shotgun (WGS) entry which is preliminary data.</text>
</comment>
<dbReference type="Pfam" id="PF00174">
    <property type="entry name" value="Oxidored_molyb"/>
    <property type="match status" value="1"/>
</dbReference>
<dbReference type="RefSeq" id="XP_022515635.1">
    <property type="nucleotide sequence ID" value="XM_022651891.1"/>
</dbReference>
<evidence type="ECO:0000256" key="15">
    <source>
        <dbReference type="SAM" id="Phobius"/>
    </source>
</evidence>
<gene>
    <name evidence="17" type="ORF">AYO21_01910</name>
</gene>
<dbReference type="PANTHER" id="PTHR19372">
    <property type="entry name" value="SULFITE REDUCTASE"/>
    <property type="match status" value="1"/>
</dbReference>
<dbReference type="GeneID" id="34597087"/>
<keyword evidence="9" id="KW-0349">Heme</keyword>
<name>A0A177FHB9_9EURO</name>
<dbReference type="InterPro" id="IPR001199">
    <property type="entry name" value="Cyt_B5-like_heme/steroid-bd"/>
</dbReference>
<keyword evidence="11" id="KW-0560">Oxidoreductase</keyword>
<dbReference type="PROSITE" id="PS50255">
    <property type="entry name" value="CYTOCHROME_B5_2"/>
    <property type="match status" value="1"/>
</dbReference>
<dbReference type="Pfam" id="PF03404">
    <property type="entry name" value="Mo-co_dimer"/>
    <property type="match status" value="1"/>
</dbReference>
<feature type="domain" description="Cytochrome b5 heme-binding" evidence="16">
    <location>
        <begin position="93"/>
        <end position="171"/>
    </location>
</feature>
<keyword evidence="18" id="KW-1185">Reference proteome</keyword>
<dbReference type="InterPro" id="IPR036400">
    <property type="entry name" value="Cyt_B5-like_heme/steroid_sf"/>
</dbReference>
<comment type="cofactor">
    <cofactor evidence="1">
        <name>Mo-molybdopterin</name>
        <dbReference type="ChEBI" id="CHEBI:71302"/>
    </cofactor>
</comment>
<proteinExistence type="predicted"/>
<dbReference type="GO" id="GO:0030151">
    <property type="term" value="F:molybdenum ion binding"/>
    <property type="evidence" value="ECO:0007669"/>
    <property type="project" value="InterPro"/>
</dbReference>
<dbReference type="FunFam" id="3.90.420.10:FF:000002">
    <property type="entry name" value="sulfite oxidase, mitochondrial"/>
    <property type="match status" value="1"/>
</dbReference>
<evidence type="ECO:0000313" key="17">
    <source>
        <dbReference type="EMBL" id="OAG43683.1"/>
    </source>
</evidence>
<dbReference type="FunFam" id="3.10.120.10:FF:000007">
    <property type="entry name" value="Sulfite oxidase, mitochondrial"/>
    <property type="match status" value="1"/>
</dbReference>
<dbReference type="EC" id="1.7.1.3" evidence="6"/>
<keyword evidence="15" id="KW-0472">Membrane</keyword>
<evidence type="ECO:0000256" key="5">
    <source>
        <dbReference type="ARBA" id="ARBA00012505"/>
    </source>
</evidence>
<dbReference type="AlphaFoldDB" id="A0A177FHB9"/>
<keyword evidence="13" id="KW-0496">Mitochondrion</keyword>
<evidence type="ECO:0000256" key="12">
    <source>
        <dbReference type="ARBA" id="ARBA00023004"/>
    </source>
</evidence>
<keyword evidence="12" id="KW-0408">Iron</keyword>
<sequence>MSKLPRFHDVAQKISTLVTRPRSGYATPGDGARLLLRDRNRSISGTNRVPHPNRPRFLVPLTAWAFVGCTVLAASVTAWSPVAYAEAPPTEAKRWIRLEEVKQHDRDSERKWVIKGTRVFDITDWIAAHPGGPVILHAAGRSIDPYWNIFTIHQKQDVYDVLEEYFIGEIDPRDLVDGKVAEDHVEDPFVNDPVRNPQLLQHTQKPCNAETPKPSLESYLTPNDTFYVRNHLWVPELNEKTHTLTVELLDGTEKQYTLHDLKTKFQPFTITATLQCSGNRRKHMSAGARPAIGLQWDVGAISNAQWTGVRLRDILRDAGFPVDDCDAEEARHVQFVAAEAYGASVPIEKALDPRGDVMLAYEMNGKPLPRDHGYPLRVLVPGNTAARSVKWIEKIVLAEEESHSQWQRRDYKCFGPNQTAKDVDWSTAPAIQETPVQSAITSVMDISWSSRHGRPSLQKHGLDEDAVQLKGYAYSGGGKKIIRVDISADGGKIWQQAHLLPDESKGHKAWSWKQWESVMPKRLVGQQFVVKAVDESYNSQIESYEAQFNFRGNLTTAWHKIDYPRAGDGPRNDVEAERGPRA</sequence>
<evidence type="ECO:0000256" key="3">
    <source>
        <dbReference type="ARBA" id="ARBA00004569"/>
    </source>
</evidence>
<evidence type="ECO:0000256" key="9">
    <source>
        <dbReference type="ARBA" id="ARBA00022617"/>
    </source>
</evidence>
<dbReference type="InterPro" id="IPR014756">
    <property type="entry name" value="Ig_E-set"/>
</dbReference>
<dbReference type="GO" id="GO:0005758">
    <property type="term" value="C:mitochondrial intermembrane space"/>
    <property type="evidence" value="ECO:0007669"/>
    <property type="project" value="UniProtKB-SubCell"/>
</dbReference>
<dbReference type="InterPro" id="IPR008335">
    <property type="entry name" value="Mopterin_OxRdtase_euk"/>
</dbReference>
<dbReference type="SMART" id="SM01117">
    <property type="entry name" value="Cyt-b5"/>
    <property type="match status" value="1"/>
</dbReference>
<evidence type="ECO:0000256" key="10">
    <source>
        <dbReference type="ARBA" id="ARBA00022723"/>
    </source>
</evidence>
<dbReference type="GO" id="GO:0050464">
    <property type="term" value="F:nitrate reductase (NADPH) activity"/>
    <property type="evidence" value="ECO:0007669"/>
    <property type="project" value="UniProtKB-EC"/>
</dbReference>
<reference evidence="17 18" key="1">
    <citation type="submission" date="2016-03" db="EMBL/GenBank/DDBJ databases">
        <title>Draft genome sequence of the Fonsecaea monophora CBS 269.37.</title>
        <authorList>
            <person name="Bombassaro A."/>
            <person name="Vinicius W.A."/>
            <person name="De Hoog S."/>
            <person name="Sun J."/>
            <person name="Souza E.M."/>
            <person name="Raittz R.T."/>
            <person name="Costa F."/>
            <person name="Leao A.C."/>
            <person name="Tadra-Sfeir M.Z."/>
            <person name="Baura V."/>
            <person name="Balsanelli E."/>
            <person name="Pedrosa F.O."/>
            <person name="Moreno L.F."/>
            <person name="Steffens M.B."/>
            <person name="Xi L."/>
            <person name="Bocca A.L."/>
            <person name="Felipe M.S."/>
            <person name="Teixeira M."/>
            <person name="Telles Filho F.Q."/>
            <person name="Azevedo C.M."/>
            <person name="Gomes R."/>
            <person name="Vicente V.A."/>
        </authorList>
    </citation>
    <scope>NUCLEOTIDE SEQUENCE [LARGE SCALE GENOMIC DNA]</scope>
    <source>
        <strain evidence="17 18">CBS 269.37</strain>
    </source>
</reference>
<dbReference type="GO" id="GO:0043546">
    <property type="term" value="F:molybdopterin cofactor binding"/>
    <property type="evidence" value="ECO:0007669"/>
    <property type="project" value="TreeGrafter"/>
</dbReference>
<dbReference type="GO" id="GO:0006790">
    <property type="term" value="P:sulfur compound metabolic process"/>
    <property type="evidence" value="ECO:0007669"/>
    <property type="project" value="TreeGrafter"/>
</dbReference>
<evidence type="ECO:0000256" key="6">
    <source>
        <dbReference type="ARBA" id="ARBA00012673"/>
    </source>
</evidence>
<dbReference type="EC" id="1.8.3.1" evidence="5"/>
<dbReference type="SUPFAM" id="SSF81296">
    <property type="entry name" value="E set domains"/>
    <property type="match status" value="1"/>
</dbReference>
<evidence type="ECO:0000256" key="2">
    <source>
        <dbReference type="ARBA" id="ARBA00001970"/>
    </source>
</evidence>
<evidence type="ECO:0000259" key="16">
    <source>
        <dbReference type="PROSITE" id="PS50255"/>
    </source>
</evidence>
<comment type="subcellular location">
    <subcellularLocation>
        <location evidence="3">Mitochondrion intermembrane space</location>
    </subcellularLocation>
</comment>
<dbReference type="Proteomes" id="UP000077002">
    <property type="component" value="Unassembled WGS sequence"/>
</dbReference>
<comment type="pathway">
    <text evidence="4">Energy metabolism; sulfur metabolism.</text>
</comment>
<dbReference type="InterPro" id="IPR000572">
    <property type="entry name" value="OxRdtase_Mopterin-bd_dom"/>
</dbReference>
<evidence type="ECO:0000313" key="18">
    <source>
        <dbReference type="Proteomes" id="UP000077002"/>
    </source>
</evidence>
<organism evidence="17 18">
    <name type="scientific">Fonsecaea monophora</name>
    <dbReference type="NCBI Taxonomy" id="254056"/>
    <lineage>
        <taxon>Eukaryota</taxon>
        <taxon>Fungi</taxon>
        <taxon>Dikarya</taxon>
        <taxon>Ascomycota</taxon>
        <taxon>Pezizomycotina</taxon>
        <taxon>Eurotiomycetes</taxon>
        <taxon>Chaetothyriomycetidae</taxon>
        <taxon>Chaetothyriales</taxon>
        <taxon>Herpotrichiellaceae</taxon>
        <taxon>Fonsecaea</taxon>
    </lineage>
</organism>
<dbReference type="Pfam" id="PF00173">
    <property type="entry name" value="Cyt-b5"/>
    <property type="match status" value="1"/>
</dbReference>
<keyword evidence="8" id="KW-0500">Molybdenum</keyword>
<evidence type="ECO:0000256" key="7">
    <source>
        <dbReference type="ARBA" id="ARBA00015499"/>
    </source>
</evidence>
<comment type="cofactor">
    <cofactor evidence="2">
        <name>heme b</name>
        <dbReference type="ChEBI" id="CHEBI:60344"/>
    </cofactor>
</comment>
<dbReference type="Gene3D" id="3.10.120.10">
    <property type="entry name" value="Cytochrome b5-like heme/steroid binding domain"/>
    <property type="match status" value="1"/>
</dbReference>
<accession>A0A177FHB9</accession>
<evidence type="ECO:0000256" key="1">
    <source>
        <dbReference type="ARBA" id="ARBA00001924"/>
    </source>
</evidence>
<protein>
    <recommendedName>
        <fullName evidence="7">Nitrate reductase [NADPH]</fullName>
        <ecNumber evidence="6">1.7.1.3</ecNumber>
        <ecNumber evidence="5">1.8.3.1</ecNumber>
    </recommendedName>
</protein>
<evidence type="ECO:0000256" key="4">
    <source>
        <dbReference type="ARBA" id="ARBA00004971"/>
    </source>
</evidence>
<dbReference type="InterPro" id="IPR036374">
    <property type="entry name" value="OxRdtase_Mopterin-bd_sf"/>
</dbReference>
<comment type="catalytic activity">
    <reaction evidence="14">
        <text>nitrite + NADP(+) + H2O = nitrate + NADPH + H(+)</text>
        <dbReference type="Rhea" id="RHEA:19061"/>
        <dbReference type="ChEBI" id="CHEBI:15377"/>
        <dbReference type="ChEBI" id="CHEBI:15378"/>
        <dbReference type="ChEBI" id="CHEBI:16301"/>
        <dbReference type="ChEBI" id="CHEBI:17632"/>
        <dbReference type="ChEBI" id="CHEBI:57783"/>
        <dbReference type="ChEBI" id="CHEBI:58349"/>
        <dbReference type="EC" id="1.7.1.3"/>
    </reaction>
</comment>
<dbReference type="PRINTS" id="PR00407">
    <property type="entry name" value="EUMOPTERIN"/>
</dbReference>
<evidence type="ECO:0000256" key="14">
    <source>
        <dbReference type="ARBA" id="ARBA00049155"/>
    </source>
</evidence>
<evidence type="ECO:0000256" key="8">
    <source>
        <dbReference type="ARBA" id="ARBA00022505"/>
    </source>
</evidence>
<dbReference type="Gene3D" id="2.60.40.650">
    <property type="match status" value="1"/>
</dbReference>
<dbReference type="PANTHER" id="PTHR19372:SF7">
    <property type="entry name" value="SULFITE OXIDASE, MITOCHONDRIAL"/>
    <property type="match status" value="1"/>
</dbReference>
<dbReference type="GO" id="GO:0008482">
    <property type="term" value="F:sulfite oxidase activity"/>
    <property type="evidence" value="ECO:0007669"/>
    <property type="project" value="UniProtKB-EC"/>
</dbReference>
<keyword evidence="15" id="KW-0812">Transmembrane</keyword>
<dbReference type="SUPFAM" id="SSF55856">
    <property type="entry name" value="Cytochrome b5-like heme/steroid binding domain"/>
    <property type="match status" value="1"/>
</dbReference>
<keyword evidence="15" id="KW-1133">Transmembrane helix</keyword>
<feature type="transmembrane region" description="Helical" evidence="15">
    <location>
        <begin position="57"/>
        <end position="79"/>
    </location>
</feature>
<dbReference type="OrthoDB" id="432685at2759"/>
<evidence type="ECO:0000256" key="11">
    <source>
        <dbReference type="ARBA" id="ARBA00023002"/>
    </source>
</evidence>
<evidence type="ECO:0000256" key="13">
    <source>
        <dbReference type="ARBA" id="ARBA00023128"/>
    </source>
</evidence>
<dbReference type="InterPro" id="IPR005066">
    <property type="entry name" value="MoCF_OxRdtse_dimer"/>
</dbReference>
<dbReference type="GO" id="GO:0020037">
    <property type="term" value="F:heme binding"/>
    <property type="evidence" value="ECO:0007669"/>
    <property type="project" value="TreeGrafter"/>
</dbReference>
<dbReference type="Gene3D" id="3.90.420.10">
    <property type="entry name" value="Oxidoreductase, molybdopterin-binding domain"/>
    <property type="match status" value="1"/>
</dbReference>
<dbReference type="SUPFAM" id="SSF56524">
    <property type="entry name" value="Oxidoreductase molybdopterin-binding domain"/>
    <property type="match status" value="1"/>
</dbReference>
<dbReference type="EMBL" id="LVKK01000008">
    <property type="protein sequence ID" value="OAG43683.1"/>
    <property type="molecule type" value="Genomic_DNA"/>
</dbReference>